<evidence type="ECO:0000313" key="1">
    <source>
        <dbReference type="EMBL" id="RRR44575.1"/>
    </source>
</evidence>
<reference evidence="1" key="1">
    <citation type="submission" date="2018-11" db="EMBL/GenBank/DDBJ databases">
        <authorList>
            <person name="Sattar A."/>
            <person name="Zunita Z."/>
            <person name="Jalila A."/>
            <person name="Saleha A.A."/>
        </authorList>
    </citation>
    <scope>NUCLEOTIDE SEQUENCE</scope>
    <source>
        <strain evidence="1">F12-74</strain>
    </source>
</reference>
<proteinExistence type="predicted"/>
<comment type="caution">
    <text evidence="1">The sequence shown here is derived from an EMBL/GenBank/DDBJ whole genome shotgun (WGS) entry which is preliminary data.</text>
</comment>
<gene>
    <name evidence="1" type="ORF">EHH44_11040</name>
</gene>
<protein>
    <submittedName>
        <fullName evidence="1">Uncharacterized protein</fullName>
    </submittedName>
</protein>
<dbReference type="EMBL" id="RRZR01000020">
    <property type="protein sequence ID" value="RRR44575.1"/>
    <property type="molecule type" value="Genomic_DNA"/>
</dbReference>
<name>A0ACD2EMW0_9MYCO</name>
<organism evidence="1 2">
    <name type="scientific">Mycolicibacter terrae</name>
    <dbReference type="NCBI Taxonomy" id="1788"/>
    <lineage>
        <taxon>Bacteria</taxon>
        <taxon>Bacillati</taxon>
        <taxon>Actinomycetota</taxon>
        <taxon>Actinomycetes</taxon>
        <taxon>Mycobacteriales</taxon>
        <taxon>Mycobacteriaceae</taxon>
        <taxon>Mycolicibacter</taxon>
    </lineage>
</organism>
<accession>A0ACD2EMW0</accession>
<dbReference type="Proteomes" id="UP000268891">
    <property type="component" value="Unassembled WGS sequence"/>
</dbReference>
<keyword evidence="2" id="KW-1185">Reference proteome</keyword>
<sequence length="470" mass="51040">MSESRASAVVLGAGMAGLLAARVASEFYDSVTVVDRDRLPDHPSHRKGVPHGRHLHSFLSRGTGVLGELFPGILDDLAAAGAVVIDHADLSGRYARIGRHELNRTGRLADPRALAVYSASRPFVEFHVRERVDKLGNVAFLDDHDALGPVHERGVVTGVRIRNRRNRLTQILHADLLIDATGRAAHTAEFVTEHGFGSVPEQRLRPAWGYSSQLLQVAPGRITDKMVFINQGRAAPMLLLMAYEQDTWMLAIARHGDYGAPPADFTAMLAAAKQLLPPVIMAGLRDATPVGDIAVSRDTGALWHRYDRMPRFPAGVVVIGDALCRLNPIYGQGMTVAALEALALRDCLRERGSDLPQRFFRAAARQVAPIWAANAANGSSPGRPHPIRHRLRGWFAAAVATAATRDIAVTERFLRVRNLVDPPARLRDPVLLWRILRANLPGAQHTTRPAPTGTRLGTLTPIPTAGGSHA</sequence>
<evidence type="ECO:0000313" key="2">
    <source>
        <dbReference type="Proteomes" id="UP000268891"/>
    </source>
</evidence>